<gene>
    <name evidence="1" type="ORF">HELGO_WM18866</name>
</gene>
<dbReference type="AlphaFoldDB" id="A0A6S6TSE3"/>
<organism evidence="1">
    <name type="scientific">uncultured Sulfurovum sp</name>
    <dbReference type="NCBI Taxonomy" id="269237"/>
    <lineage>
        <taxon>Bacteria</taxon>
        <taxon>Pseudomonadati</taxon>
        <taxon>Campylobacterota</taxon>
        <taxon>Epsilonproteobacteria</taxon>
        <taxon>Campylobacterales</taxon>
        <taxon>Sulfurovaceae</taxon>
        <taxon>Sulfurovum</taxon>
        <taxon>environmental samples</taxon>
    </lineage>
</organism>
<feature type="non-terminal residue" evidence="1">
    <location>
        <position position="1"/>
    </location>
</feature>
<evidence type="ECO:0000313" key="1">
    <source>
        <dbReference type="EMBL" id="CAA6819560.1"/>
    </source>
</evidence>
<reference evidence="1" key="1">
    <citation type="submission" date="2020-01" db="EMBL/GenBank/DDBJ databases">
        <authorList>
            <person name="Meier V. D."/>
            <person name="Meier V D."/>
        </authorList>
    </citation>
    <scope>NUCLEOTIDE SEQUENCE</scope>
    <source>
        <strain evidence="1">HLG_WM_MAG_02</strain>
    </source>
</reference>
<sequence>QRIGDTIDFSKTPTLKELEKRFLNQTVIIANKEEKIYEFMALNNALSIKVQSLKGEIRSVIDTNTQKEMLFSFERCQELLFKMLK</sequence>
<accession>A0A6S6TSE3</accession>
<proteinExistence type="predicted"/>
<name>A0A6S6TSE3_9BACT</name>
<dbReference type="EMBL" id="CACVAZ010000123">
    <property type="protein sequence ID" value="CAA6819560.1"/>
    <property type="molecule type" value="Genomic_DNA"/>
</dbReference>
<protein>
    <submittedName>
        <fullName evidence="1">Uncharacterized protein</fullName>
    </submittedName>
</protein>